<dbReference type="SUPFAM" id="SSF57302">
    <property type="entry name" value="Snake toxin-like"/>
    <property type="match status" value="1"/>
</dbReference>
<keyword evidence="3" id="KW-1185">Reference proteome</keyword>
<organism evidence="2 3">
    <name type="scientific">Cherax quadricarinatus</name>
    <name type="common">Australian red claw crayfish</name>
    <dbReference type="NCBI Taxonomy" id="27406"/>
    <lineage>
        <taxon>Eukaryota</taxon>
        <taxon>Metazoa</taxon>
        <taxon>Ecdysozoa</taxon>
        <taxon>Arthropoda</taxon>
        <taxon>Crustacea</taxon>
        <taxon>Multicrustacea</taxon>
        <taxon>Malacostraca</taxon>
        <taxon>Eumalacostraca</taxon>
        <taxon>Eucarida</taxon>
        <taxon>Decapoda</taxon>
        <taxon>Pleocyemata</taxon>
        <taxon>Astacidea</taxon>
        <taxon>Parastacoidea</taxon>
        <taxon>Parastacidae</taxon>
        <taxon>Cherax</taxon>
    </lineage>
</organism>
<dbReference type="AlphaFoldDB" id="A0AAW0XVS6"/>
<dbReference type="Proteomes" id="UP001445076">
    <property type="component" value="Unassembled WGS sequence"/>
</dbReference>
<proteinExistence type="predicted"/>
<evidence type="ECO:0008006" key="4">
    <source>
        <dbReference type="Google" id="ProtNLM"/>
    </source>
</evidence>
<accession>A0AAW0XVS6</accession>
<protein>
    <recommendedName>
        <fullName evidence="4">Protein quiver</fullName>
    </recommendedName>
</protein>
<evidence type="ECO:0000313" key="2">
    <source>
        <dbReference type="EMBL" id="KAK8743926.1"/>
    </source>
</evidence>
<sequence length="145" mass="15525">MTPPTPPTIYHLLVMLLSLPLGHKAVGIRCVQCVGDVGRSGETCITKPPAPAPCDPSMTVCMTIRTYTPAQEDTRTLVSLVRTCAPTDMGWDCERGKTERGVVAEVCHDSCGWDGCNHAHATTPTAPTLLFFTVLGCLWAASLLL</sequence>
<dbReference type="InterPro" id="IPR045860">
    <property type="entry name" value="Snake_toxin-like_sf"/>
</dbReference>
<feature type="chain" id="PRO_5043373696" description="Protein quiver" evidence="1">
    <location>
        <begin position="28"/>
        <end position="145"/>
    </location>
</feature>
<evidence type="ECO:0000313" key="3">
    <source>
        <dbReference type="Proteomes" id="UP001445076"/>
    </source>
</evidence>
<comment type="caution">
    <text evidence="2">The sequence shown here is derived from an EMBL/GenBank/DDBJ whole genome shotgun (WGS) entry which is preliminary data.</text>
</comment>
<name>A0AAW0XVS6_CHEQU</name>
<feature type="signal peptide" evidence="1">
    <location>
        <begin position="1"/>
        <end position="27"/>
    </location>
</feature>
<gene>
    <name evidence="2" type="ORF">OTU49_000918</name>
</gene>
<reference evidence="2 3" key="1">
    <citation type="journal article" date="2024" name="BMC Genomics">
        <title>Genome assembly of redclaw crayfish (Cherax quadricarinatus) provides insights into its immune adaptation and hypoxia tolerance.</title>
        <authorList>
            <person name="Liu Z."/>
            <person name="Zheng J."/>
            <person name="Li H."/>
            <person name="Fang K."/>
            <person name="Wang S."/>
            <person name="He J."/>
            <person name="Zhou D."/>
            <person name="Weng S."/>
            <person name="Chi M."/>
            <person name="Gu Z."/>
            <person name="He J."/>
            <person name="Li F."/>
            <person name="Wang M."/>
        </authorList>
    </citation>
    <scope>NUCLEOTIDE SEQUENCE [LARGE SCALE GENOMIC DNA]</scope>
    <source>
        <strain evidence="2">ZL_2023a</strain>
    </source>
</reference>
<dbReference type="EMBL" id="JARKIK010000023">
    <property type="protein sequence ID" value="KAK8743926.1"/>
    <property type="molecule type" value="Genomic_DNA"/>
</dbReference>
<evidence type="ECO:0000256" key="1">
    <source>
        <dbReference type="SAM" id="SignalP"/>
    </source>
</evidence>
<keyword evidence="1" id="KW-0732">Signal</keyword>